<dbReference type="GO" id="GO:0015288">
    <property type="term" value="F:porin activity"/>
    <property type="evidence" value="ECO:0007669"/>
    <property type="project" value="InterPro"/>
</dbReference>
<dbReference type="InterPro" id="IPR023614">
    <property type="entry name" value="Porin_dom_sf"/>
</dbReference>
<evidence type="ECO:0000313" key="3">
    <source>
        <dbReference type="Proteomes" id="UP000003692"/>
    </source>
</evidence>
<proteinExistence type="predicted"/>
<comment type="caution">
    <text evidence="2">The sequence shown here is derived from an EMBL/GenBank/DDBJ whole genome shotgun (WGS) entry which is preliminary data.</text>
</comment>
<protein>
    <recommendedName>
        <fullName evidence="4">Porin domain-containing protein</fullName>
    </recommendedName>
</protein>
<gene>
    <name evidence="2" type="ORF">EDWATA_00864</name>
</gene>
<dbReference type="EMBL" id="ADGK01000033">
    <property type="protein sequence ID" value="EFE24091.1"/>
    <property type="molecule type" value="Genomic_DNA"/>
</dbReference>
<keyword evidence="1" id="KW-0732">Signal</keyword>
<dbReference type="SUPFAM" id="SSF56935">
    <property type="entry name" value="Porins"/>
    <property type="match status" value="1"/>
</dbReference>
<evidence type="ECO:0000313" key="2">
    <source>
        <dbReference type="EMBL" id="EFE24091.1"/>
    </source>
</evidence>
<feature type="non-terminal residue" evidence="2">
    <location>
        <position position="1"/>
    </location>
</feature>
<dbReference type="PANTHER" id="PTHR34501">
    <property type="entry name" value="PROTEIN YDDL-RELATED"/>
    <property type="match status" value="1"/>
</dbReference>
<reference evidence="2 3" key="1">
    <citation type="submission" date="2010-02" db="EMBL/GenBank/DDBJ databases">
        <authorList>
            <person name="Weinstock G."/>
            <person name="Sodergren E."/>
            <person name="Clifton S."/>
            <person name="Fulton L."/>
            <person name="Fulton B."/>
            <person name="Courtney L."/>
            <person name="Fronick C."/>
            <person name="Harrison M."/>
            <person name="Strong C."/>
            <person name="Farmer C."/>
            <person name="Delahaunty K."/>
            <person name="Markovic C."/>
            <person name="Hall O."/>
            <person name="Minx P."/>
            <person name="Tomlinson C."/>
            <person name="Mitreva M."/>
            <person name="Nelson J."/>
            <person name="Hou S."/>
            <person name="Wollam A."/>
            <person name="Pepin K.H."/>
            <person name="Johnson M."/>
            <person name="Bhonagiri V."/>
            <person name="Zhang X."/>
            <person name="Suruliraj S."/>
            <person name="Warren W."/>
            <person name="Chinwalla A."/>
            <person name="Mardis E.R."/>
            <person name="Wilson R.K."/>
        </authorList>
    </citation>
    <scope>NUCLEOTIDE SEQUENCE [LARGE SCALE GENOMIC DNA]</scope>
    <source>
        <strain evidence="2 3">ATCC 23685</strain>
    </source>
</reference>
<dbReference type="InterPro" id="IPR001702">
    <property type="entry name" value="Porin_Gram-ve"/>
</dbReference>
<dbReference type="PANTHER" id="PTHR34501:SF2">
    <property type="entry name" value="OUTER MEMBRANE PORIN F-RELATED"/>
    <property type="match status" value="1"/>
</dbReference>
<dbReference type="HOGENOM" id="CLU_2728028_0_0_6"/>
<sequence>YSRGIDLQTADDRVTDGDLVNYVDIGAEYNLNKNMVTYIDYKINLLDDSEFTRTNGVPTDNILGLGLKYRF</sequence>
<dbReference type="GO" id="GO:0034220">
    <property type="term" value="P:monoatomic ion transmembrane transport"/>
    <property type="evidence" value="ECO:0007669"/>
    <property type="project" value="InterPro"/>
</dbReference>
<dbReference type="AlphaFoldDB" id="D4F2C0"/>
<name>D4F2C0_EDWTA</name>
<evidence type="ECO:0008006" key="4">
    <source>
        <dbReference type="Google" id="ProtNLM"/>
    </source>
</evidence>
<organism evidence="2 3">
    <name type="scientific">Edwardsiella tarda ATCC 23685</name>
    <dbReference type="NCBI Taxonomy" id="500638"/>
    <lineage>
        <taxon>Bacteria</taxon>
        <taxon>Pseudomonadati</taxon>
        <taxon>Pseudomonadota</taxon>
        <taxon>Gammaproteobacteria</taxon>
        <taxon>Enterobacterales</taxon>
        <taxon>Hafniaceae</taxon>
        <taxon>Edwardsiella</taxon>
    </lineage>
</organism>
<dbReference type="Pfam" id="PF00267">
    <property type="entry name" value="Porin_1"/>
    <property type="match status" value="1"/>
</dbReference>
<dbReference type="Proteomes" id="UP000003692">
    <property type="component" value="Unassembled WGS sequence"/>
</dbReference>
<dbReference type="Gene3D" id="2.40.160.10">
    <property type="entry name" value="Porin"/>
    <property type="match status" value="1"/>
</dbReference>
<dbReference type="RefSeq" id="WP_005282818.1">
    <property type="nucleotide sequence ID" value="NZ_GG739633.1"/>
</dbReference>
<accession>D4F2C0</accession>
<dbReference type="InterPro" id="IPR050298">
    <property type="entry name" value="Gram-neg_bact_OMP"/>
</dbReference>
<evidence type="ECO:0000256" key="1">
    <source>
        <dbReference type="ARBA" id="ARBA00022729"/>
    </source>
</evidence>
<dbReference type="GO" id="GO:0009279">
    <property type="term" value="C:cell outer membrane"/>
    <property type="evidence" value="ECO:0007669"/>
    <property type="project" value="InterPro"/>
</dbReference>